<evidence type="ECO:0008006" key="3">
    <source>
        <dbReference type="Google" id="ProtNLM"/>
    </source>
</evidence>
<gene>
    <name evidence="1" type="ORF">GCM10009416_34500</name>
</gene>
<sequence>MAGRAEGKAAARGAAGWRAWTARILSVAVLLASILVHPCSEAAAGDGLWPTAVAVAAAGADGGGGGAGTPLRPDATVHAGAHCVCHMADRLDPPEHAAPAVFAAVVHPDRTARALASRGAEPPARPPRV</sequence>
<evidence type="ECO:0000313" key="1">
    <source>
        <dbReference type="EMBL" id="GAA0593206.1"/>
    </source>
</evidence>
<comment type="caution">
    <text evidence="1">The sequence shown here is derived from an EMBL/GenBank/DDBJ whole genome shotgun (WGS) entry which is preliminary data.</text>
</comment>
<keyword evidence="2" id="KW-1185">Reference proteome</keyword>
<evidence type="ECO:0000313" key="2">
    <source>
        <dbReference type="Proteomes" id="UP001501588"/>
    </source>
</evidence>
<dbReference type="RefSeq" id="WP_343896616.1">
    <property type="nucleotide sequence ID" value="NZ_BAAAFZ010000054.1"/>
</dbReference>
<accession>A0ABN1FLB5</accession>
<dbReference type="Proteomes" id="UP001501588">
    <property type="component" value="Unassembled WGS sequence"/>
</dbReference>
<organism evidence="1 2">
    <name type="scientific">Craurococcus roseus</name>
    <dbReference type="NCBI Taxonomy" id="77585"/>
    <lineage>
        <taxon>Bacteria</taxon>
        <taxon>Pseudomonadati</taxon>
        <taxon>Pseudomonadota</taxon>
        <taxon>Alphaproteobacteria</taxon>
        <taxon>Acetobacterales</taxon>
        <taxon>Acetobacteraceae</taxon>
        <taxon>Craurococcus</taxon>
    </lineage>
</organism>
<protein>
    <recommendedName>
        <fullName evidence="3">DUF2946 domain-containing protein</fullName>
    </recommendedName>
</protein>
<name>A0ABN1FLB5_9PROT</name>
<reference evidence="1 2" key="1">
    <citation type="journal article" date="2019" name="Int. J. Syst. Evol. Microbiol.">
        <title>The Global Catalogue of Microorganisms (GCM) 10K type strain sequencing project: providing services to taxonomists for standard genome sequencing and annotation.</title>
        <authorList>
            <consortium name="The Broad Institute Genomics Platform"/>
            <consortium name="The Broad Institute Genome Sequencing Center for Infectious Disease"/>
            <person name="Wu L."/>
            <person name="Ma J."/>
        </authorList>
    </citation>
    <scope>NUCLEOTIDE SEQUENCE [LARGE SCALE GENOMIC DNA]</scope>
    <source>
        <strain evidence="1 2">JCM 9933</strain>
    </source>
</reference>
<dbReference type="EMBL" id="BAAAFZ010000054">
    <property type="protein sequence ID" value="GAA0593206.1"/>
    <property type="molecule type" value="Genomic_DNA"/>
</dbReference>
<proteinExistence type="predicted"/>